<dbReference type="PROSITE" id="PS51192">
    <property type="entry name" value="HELICASE_ATP_BIND_1"/>
    <property type="match status" value="1"/>
</dbReference>
<dbReference type="CDD" id="cd18787">
    <property type="entry name" value="SF2_C_DEAD"/>
    <property type="match status" value="1"/>
</dbReference>
<comment type="similarity">
    <text evidence="5">Belongs to the DEAD box helicase family.</text>
</comment>
<keyword evidence="3 11" id="KW-0347">Helicase</keyword>
<feature type="short sequence motif" description="Q motif" evidence="6">
    <location>
        <begin position="75"/>
        <end position="103"/>
    </location>
</feature>
<keyword evidence="2" id="KW-0378">Hydrolase</keyword>
<evidence type="ECO:0000256" key="6">
    <source>
        <dbReference type="PROSITE-ProRule" id="PRU00552"/>
    </source>
</evidence>
<evidence type="ECO:0000256" key="4">
    <source>
        <dbReference type="ARBA" id="ARBA00022840"/>
    </source>
</evidence>
<evidence type="ECO:0000313" key="11">
    <source>
        <dbReference type="EMBL" id="UTC24895.1"/>
    </source>
</evidence>
<dbReference type="InterPro" id="IPR001650">
    <property type="entry name" value="Helicase_C-like"/>
</dbReference>
<protein>
    <submittedName>
        <fullName evidence="11">DEAD/DEAH box helicase</fullName>
    </submittedName>
</protein>
<feature type="region of interest" description="Disordered" evidence="7">
    <location>
        <begin position="431"/>
        <end position="631"/>
    </location>
</feature>
<dbReference type="Gene3D" id="3.40.50.300">
    <property type="entry name" value="P-loop containing nucleotide triphosphate hydrolases"/>
    <property type="match status" value="2"/>
</dbReference>
<dbReference type="InterPro" id="IPR014001">
    <property type="entry name" value="Helicase_ATP-bd"/>
</dbReference>
<gene>
    <name evidence="11" type="ORF">MMH89_01865</name>
</gene>
<dbReference type="RefSeq" id="WP_258568684.1">
    <property type="nucleotide sequence ID" value="NZ_CP092900.1"/>
</dbReference>
<feature type="compositionally biased region" description="Basic and acidic residues" evidence="7">
    <location>
        <begin position="454"/>
        <end position="601"/>
    </location>
</feature>
<evidence type="ECO:0000259" key="8">
    <source>
        <dbReference type="PROSITE" id="PS51192"/>
    </source>
</evidence>
<dbReference type="PANTHER" id="PTHR47959">
    <property type="entry name" value="ATP-DEPENDENT RNA HELICASE RHLE-RELATED"/>
    <property type="match status" value="1"/>
</dbReference>
<dbReference type="Proteomes" id="UP001055955">
    <property type="component" value="Chromosome"/>
</dbReference>
<keyword evidence="1" id="KW-0547">Nucleotide-binding</keyword>
<evidence type="ECO:0000259" key="9">
    <source>
        <dbReference type="PROSITE" id="PS51194"/>
    </source>
</evidence>
<dbReference type="Pfam" id="PF00270">
    <property type="entry name" value="DEAD"/>
    <property type="match status" value="1"/>
</dbReference>
<dbReference type="InterPro" id="IPR011545">
    <property type="entry name" value="DEAD/DEAH_box_helicase_dom"/>
</dbReference>
<evidence type="ECO:0000256" key="2">
    <source>
        <dbReference type="ARBA" id="ARBA00022801"/>
    </source>
</evidence>
<dbReference type="InterPro" id="IPR027417">
    <property type="entry name" value="P-loop_NTPase"/>
</dbReference>
<dbReference type="PROSITE" id="PS51195">
    <property type="entry name" value="Q_MOTIF"/>
    <property type="match status" value="1"/>
</dbReference>
<dbReference type="SUPFAM" id="SSF52540">
    <property type="entry name" value="P-loop containing nucleoside triphosphate hydrolases"/>
    <property type="match status" value="1"/>
</dbReference>
<keyword evidence="4" id="KW-0067">ATP-binding</keyword>
<dbReference type="EMBL" id="CP092900">
    <property type="protein sequence ID" value="UTC24895.1"/>
    <property type="molecule type" value="Genomic_DNA"/>
</dbReference>
<dbReference type="PROSITE" id="PS51194">
    <property type="entry name" value="HELICASE_CTER"/>
    <property type="match status" value="1"/>
</dbReference>
<evidence type="ECO:0000256" key="7">
    <source>
        <dbReference type="SAM" id="MobiDB-lite"/>
    </source>
</evidence>
<reference evidence="11 12" key="1">
    <citation type="journal article" date="2022" name="Nat. Microbiol.">
        <title>The microbiome of a bacterivorous marine choanoflagellate contains a resource-demanding obligate bacterial associate.</title>
        <authorList>
            <person name="Needham D.M."/>
            <person name="Poirier C."/>
            <person name="Bachy C."/>
            <person name="George E.E."/>
            <person name="Wilken S."/>
            <person name="Yung C.C.M."/>
            <person name="Limardo A.J."/>
            <person name="Morando M."/>
            <person name="Sudek L."/>
            <person name="Malmstrom R.R."/>
            <person name="Keeling P.J."/>
            <person name="Santoro A.E."/>
            <person name="Worden A.Z."/>
        </authorList>
    </citation>
    <scope>NUCLEOTIDE SEQUENCE [LARGE SCALE GENOMIC DNA]</scope>
    <source>
        <strain evidence="11 12">Comchoano-1</strain>
    </source>
</reference>
<feature type="domain" description="Helicase ATP-binding" evidence="8">
    <location>
        <begin position="106"/>
        <end position="274"/>
    </location>
</feature>
<dbReference type="CDD" id="cd00268">
    <property type="entry name" value="DEADc"/>
    <property type="match status" value="1"/>
</dbReference>
<name>A0ABY5DMV0_9GAMM</name>
<feature type="compositionally biased region" description="Basic residues" evidence="7">
    <location>
        <begin position="621"/>
        <end position="631"/>
    </location>
</feature>
<evidence type="ECO:0000256" key="1">
    <source>
        <dbReference type="ARBA" id="ARBA00022741"/>
    </source>
</evidence>
<dbReference type="SMART" id="SM00490">
    <property type="entry name" value="HELICc"/>
    <property type="match status" value="1"/>
</dbReference>
<dbReference type="SMART" id="SM00487">
    <property type="entry name" value="DEXDc"/>
    <property type="match status" value="1"/>
</dbReference>
<organism evidence="11 12">
    <name type="scientific">Candidatus Comchoanobacter bicostacola</name>
    <dbReference type="NCBI Taxonomy" id="2919598"/>
    <lineage>
        <taxon>Bacteria</taxon>
        <taxon>Pseudomonadati</taxon>
        <taxon>Pseudomonadota</taxon>
        <taxon>Gammaproteobacteria</taxon>
        <taxon>Candidatus Comchoanobacterales</taxon>
        <taxon>Candidatus Comchoanobacteraceae</taxon>
        <taxon>Candidatus Comchoanobacter</taxon>
    </lineage>
</organism>
<evidence type="ECO:0000259" key="10">
    <source>
        <dbReference type="PROSITE" id="PS51195"/>
    </source>
</evidence>
<dbReference type="InterPro" id="IPR014014">
    <property type="entry name" value="RNA_helicase_DEAD_Q_motif"/>
</dbReference>
<evidence type="ECO:0000256" key="3">
    <source>
        <dbReference type="ARBA" id="ARBA00022806"/>
    </source>
</evidence>
<dbReference type="InterPro" id="IPR044742">
    <property type="entry name" value="DEAD/DEAH_RhlB"/>
</dbReference>
<dbReference type="Pfam" id="PF00271">
    <property type="entry name" value="Helicase_C"/>
    <property type="match status" value="1"/>
</dbReference>
<feature type="domain" description="DEAD-box RNA helicase Q" evidence="10">
    <location>
        <begin position="75"/>
        <end position="103"/>
    </location>
</feature>
<accession>A0ABY5DMV0</accession>
<keyword evidence="12" id="KW-1185">Reference proteome</keyword>
<dbReference type="PANTHER" id="PTHR47959:SF13">
    <property type="entry name" value="ATP-DEPENDENT RNA HELICASE RHLE"/>
    <property type="match status" value="1"/>
</dbReference>
<sequence length="631" mass="71539">MIETQVSEKITGNKSFSDQISDENMIETQTDQISDENMVETQTSEKITGDKSFSDQISDENMIETQTSEKITGNKPFSEYPVPLSILQKLEAQSIVEPTPIQSETLTHGLNGKDILANAKTGSGKTFAFGIPILSRIETKQATKALIIAPTRELAAQIRSALHVTSPKSVSSILLIGGAPIHKQRIGLRAQPNLIIGTPGRIVDLIKTKHLCTQDINMLVLDETDRMLDMGFKSQIDAITDVLPEKRQTLLFSATLPKNIMKMANALLDAPERISVDGTEAVSETIEQSFVNVDQKGKLKKLNQTIESEEGSIIVFCRTRLGADSLVKQLYEKDFKAMALHGDIRHSKRERIIKQFSQERFQILVATDVAARGIDIDHIKLVVNFNLPDCPSDYIHRIGRTGRNGRSGRALSLVSPSEQAKLRAIQRFLKNGELPDDPHSSNRKPKKWNKPGNFKKDNGNKWDRNPRERGSWSDRREGPRSDRRNDSWSDRKEGSRSDSRNDSWSDRREGPRSDRRNDSWSDRREGPRSDRRNDSWSDRREGPRSDRRNDSWSDRKEGSRSDRRNDSWSDRREGSRSDRRNDSWSDRGGNKKGSWSDRKDNGGSNKRSKHANSHSSSPRENKKRVFKKSDE</sequence>
<feature type="domain" description="Helicase C-terminal" evidence="9">
    <location>
        <begin position="298"/>
        <end position="446"/>
    </location>
</feature>
<dbReference type="InterPro" id="IPR050079">
    <property type="entry name" value="DEAD_box_RNA_helicase"/>
</dbReference>
<evidence type="ECO:0000313" key="12">
    <source>
        <dbReference type="Proteomes" id="UP001055955"/>
    </source>
</evidence>
<proteinExistence type="inferred from homology"/>
<dbReference type="GO" id="GO:0004386">
    <property type="term" value="F:helicase activity"/>
    <property type="evidence" value="ECO:0007669"/>
    <property type="project" value="UniProtKB-KW"/>
</dbReference>
<evidence type="ECO:0000256" key="5">
    <source>
        <dbReference type="ARBA" id="ARBA00038437"/>
    </source>
</evidence>